<dbReference type="PANTHER" id="PTHR43201:SF32">
    <property type="entry name" value="2-SUCCINYLBENZOATE--COA LIGASE, CHLOROPLASTIC_PEROXISOMAL"/>
    <property type="match status" value="1"/>
</dbReference>
<feature type="domain" description="AMP-dependent synthetase/ligase" evidence="1">
    <location>
        <begin position="12"/>
        <end position="359"/>
    </location>
</feature>
<feature type="domain" description="AMP-binding enzyme C-terminal" evidence="2">
    <location>
        <begin position="408"/>
        <end position="483"/>
    </location>
</feature>
<dbReference type="InterPro" id="IPR000873">
    <property type="entry name" value="AMP-dep_synth/lig_dom"/>
</dbReference>
<evidence type="ECO:0000313" key="4">
    <source>
        <dbReference type="Proteomes" id="UP000832041"/>
    </source>
</evidence>
<dbReference type="Gene3D" id="3.30.300.30">
    <property type="match status" value="1"/>
</dbReference>
<evidence type="ECO:0000259" key="1">
    <source>
        <dbReference type="Pfam" id="PF00501"/>
    </source>
</evidence>
<reference evidence="3 4" key="1">
    <citation type="submission" date="2020-04" db="EMBL/GenBank/DDBJ databases">
        <title>Thermobifida alba genome sequencing and assembly.</title>
        <authorList>
            <person name="Luzics S."/>
            <person name="Horvath B."/>
            <person name="Nagy I."/>
            <person name="Toth A."/>
            <person name="Nagy I."/>
            <person name="Kukolya J."/>
        </authorList>
    </citation>
    <scope>NUCLEOTIDE SEQUENCE [LARGE SCALE GENOMIC DNA]</scope>
    <source>
        <strain evidence="3 4">DSM 43795</strain>
    </source>
</reference>
<dbReference type="InterPro" id="IPR020845">
    <property type="entry name" value="AMP-binding_CS"/>
</dbReference>
<dbReference type="Gene3D" id="3.40.50.12780">
    <property type="entry name" value="N-terminal domain of ligase-like"/>
    <property type="match status" value="1"/>
</dbReference>
<accession>A0ABY4KZK8</accession>
<dbReference type="RefSeq" id="WP_248592774.1">
    <property type="nucleotide sequence ID" value="NZ_BAABEB010000012.1"/>
</dbReference>
<dbReference type="InterPro" id="IPR042099">
    <property type="entry name" value="ANL_N_sf"/>
</dbReference>
<dbReference type="Pfam" id="PF13193">
    <property type="entry name" value="AMP-binding_C"/>
    <property type="match status" value="1"/>
</dbReference>
<gene>
    <name evidence="3" type="ORF">FOF52_05615</name>
</gene>
<dbReference type="InterPro" id="IPR045851">
    <property type="entry name" value="AMP-bd_C_sf"/>
</dbReference>
<evidence type="ECO:0000313" key="3">
    <source>
        <dbReference type="EMBL" id="UPT20514.1"/>
    </source>
</evidence>
<sequence>MDYTLADLVAMSARSRPDHIAAVELGDPDRTFTYRQLWQRVGDLADALRHTPAGPHGPMVATLLPNSLDALASYLACQVAGVGAVPVNTRLADQEIAHILTDSGAGAVLAAGECLATARRVAGGTEVIDAAAIQPSGRFRDLTADASRGRRTAVVFYTSGTTGLPKGAAFHNDSWVVNTMRWGWQLGVRADEVMLVPGPLFHMSYSSFALATWLMGGQVRIMPNFSAERACDEFATSATFAFLVPSMTLMLLEEWKRRGRKPLTAMRSMMTSGAAVSPDLLAEAFEMFPNAEIQEVYGWTEAGFATREAKRPDTVADGTVGHATVGSDVAVFDEAGRPCAPGERGEIAVRTLCCSAGYLNPATAGTTRRGEWVLSGDIGYVTEDGRLRVVDRKHGMIISGGENVYAAEVEQVVLRHPAVRECVVVGQPDERWGEAVVAVAVLHPGKTLDSAQLRAFCKQHLADYKSPRRLVVVDELPRNSMGKLQRFLVRDMVVGSRE</sequence>
<dbReference type="EMBL" id="CP051627">
    <property type="protein sequence ID" value="UPT20514.1"/>
    <property type="molecule type" value="Genomic_DNA"/>
</dbReference>
<dbReference type="Pfam" id="PF00501">
    <property type="entry name" value="AMP-binding"/>
    <property type="match status" value="1"/>
</dbReference>
<name>A0ABY4KZK8_THEAE</name>
<dbReference type="InterPro" id="IPR025110">
    <property type="entry name" value="AMP-bd_C"/>
</dbReference>
<keyword evidence="3" id="KW-0436">Ligase</keyword>
<dbReference type="PROSITE" id="PS00455">
    <property type="entry name" value="AMP_BINDING"/>
    <property type="match status" value="1"/>
</dbReference>
<dbReference type="GO" id="GO:0016874">
    <property type="term" value="F:ligase activity"/>
    <property type="evidence" value="ECO:0007669"/>
    <property type="project" value="UniProtKB-KW"/>
</dbReference>
<keyword evidence="4" id="KW-1185">Reference proteome</keyword>
<dbReference type="PANTHER" id="PTHR43201">
    <property type="entry name" value="ACYL-COA SYNTHETASE"/>
    <property type="match status" value="1"/>
</dbReference>
<evidence type="ECO:0000259" key="2">
    <source>
        <dbReference type="Pfam" id="PF13193"/>
    </source>
</evidence>
<proteinExistence type="predicted"/>
<organism evidence="3 4">
    <name type="scientific">Thermobifida alba</name>
    <name type="common">Thermomonospora alba</name>
    <dbReference type="NCBI Taxonomy" id="53522"/>
    <lineage>
        <taxon>Bacteria</taxon>
        <taxon>Bacillati</taxon>
        <taxon>Actinomycetota</taxon>
        <taxon>Actinomycetes</taxon>
        <taxon>Streptosporangiales</taxon>
        <taxon>Nocardiopsidaceae</taxon>
        <taxon>Thermobifida</taxon>
    </lineage>
</organism>
<dbReference type="SUPFAM" id="SSF56801">
    <property type="entry name" value="Acetyl-CoA synthetase-like"/>
    <property type="match status" value="1"/>
</dbReference>
<protein>
    <submittedName>
        <fullName evidence="3">Long-chain fatty acid--CoA ligase</fullName>
    </submittedName>
</protein>
<dbReference type="Proteomes" id="UP000832041">
    <property type="component" value="Chromosome"/>
</dbReference>